<feature type="chain" id="PRO_5046728580" evidence="1">
    <location>
        <begin position="17"/>
        <end position="459"/>
    </location>
</feature>
<sequence length="459" mass="51519">MIKAALVFFGFTAAQSSPDDIQAVYGIQVQPDPTVVTERAVVDPDAVDSACTTCIAENYEDCVGNATVVDCLANEESCQLIERRRGGVVEFVEMGCKALQACENDKKDNRKMCTKLITDKNDAIRPSVCRTCFATDAAGRQAQTDFCQTVKAEIKGKCAALIGLSVFFILQFASKQEEAKEPLIATEEETSPINEEESANFVKPISLTENQKDLFDEFYLSLGSSVEVDAFFDGNKRAAILTTTRLTYDESKAFCFKQNSSLLRKPISRISPIPAFITISRLKYWIYAEYTANYEFTDIDDEIRRKIESELETAKRRKDYVLICRDCALGKQGLGLPEDCLNNHVTDDVTDETGFEFICKERVFDGDKVLIQVNKTVNCELLKINASFLAKHDLWNDDNANSLLEGNSWKRTAERPSKRVTILTGYRTREIPTKNISENIGLPWCPHNPNRLKAELQIC</sequence>
<evidence type="ECO:0000313" key="2">
    <source>
        <dbReference type="EMBL" id="CAG5101955.1"/>
    </source>
</evidence>
<accession>A0ABN7SQ04</accession>
<dbReference type="CDD" id="cd23539">
    <property type="entry name" value="TFP_LU_ECD_CinHb4_like"/>
    <property type="match status" value="1"/>
</dbReference>
<keyword evidence="3" id="KW-1185">Reference proteome</keyword>
<evidence type="ECO:0000313" key="3">
    <source>
        <dbReference type="Proteomes" id="UP001158576"/>
    </source>
</evidence>
<name>A0ABN7SQ04_OIKDI</name>
<gene>
    <name evidence="2" type="ORF">OKIOD_LOCUS8840</name>
</gene>
<organism evidence="2 3">
    <name type="scientific">Oikopleura dioica</name>
    <name type="common">Tunicate</name>
    <dbReference type="NCBI Taxonomy" id="34765"/>
    <lineage>
        <taxon>Eukaryota</taxon>
        <taxon>Metazoa</taxon>
        <taxon>Chordata</taxon>
        <taxon>Tunicata</taxon>
        <taxon>Appendicularia</taxon>
        <taxon>Copelata</taxon>
        <taxon>Oikopleuridae</taxon>
        <taxon>Oikopleura</taxon>
    </lineage>
</organism>
<evidence type="ECO:0000256" key="1">
    <source>
        <dbReference type="SAM" id="SignalP"/>
    </source>
</evidence>
<proteinExistence type="predicted"/>
<feature type="signal peptide" evidence="1">
    <location>
        <begin position="1"/>
        <end position="16"/>
    </location>
</feature>
<protein>
    <submittedName>
        <fullName evidence="2">Oidioi.mRNA.OKI2018_I69.chr1.g75.t1.cds</fullName>
    </submittedName>
</protein>
<dbReference type="EMBL" id="OU015566">
    <property type="protein sequence ID" value="CAG5101955.1"/>
    <property type="molecule type" value="Genomic_DNA"/>
</dbReference>
<dbReference type="Proteomes" id="UP001158576">
    <property type="component" value="Chromosome 1"/>
</dbReference>
<keyword evidence="1" id="KW-0732">Signal</keyword>
<reference evidence="2 3" key="1">
    <citation type="submission" date="2021-04" db="EMBL/GenBank/DDBJ databases">
        <authorList>
            <person name="Bliznina A."/>
        </authorList>
    </citation>
    <scope>NUCLEOTIDE SEQUENCE [LARGE SCALE GENOMIC DNA]</scope>
</reference>